<dbReference type="InterPro" id="IPR013321">
    <property type="entry name" value="Arc_rbn_hlx_hlx"/>
</dbReference>
<gene>
    <name evidence="1" type="ORF">S06H3_64771</name>
</gene>
<reference evidence="1" key="1">
    <citation type="journal article" date="2014" name="Front. Microbiol.">
        <title>High frequency of phylogenetically diverse reductive dehalogenase-homologous genes in deep subseafloor sedimentary metagenomes.</title>
        <authorList>
            <person name="Kawai M."/>
            <person name="Futagami T."/>
            <person name="Toyoda A."/>
            <person name="Takaki Y."/>
            <person name="Nishi S."/>
            <person name="Hori S."/>
            <person name="Arai W."/>
            <person name="Tsubouchi T."/>
            <person name="Morono Y."/>
            <person name="Uchiyama I."/>
            <person name="Ito T."/>
            <person name="Fujiyama A."/>
            <person name="Inagaki F."/>
            <person name="Takami H."/>
        </authorList>
    </citation>
    <scope>NUCLEOTIDE SEQUENCE</scope>
    <source>
        <strain evidence="1">Expedition CK06-06</strain>
    </source>
</reference>
<organism evidence="1">
    <name type="scientific">marine sediment metagenome</name>
    <dbReference type="NCBI Taxonomy" id="412755"/>
    <lineage>
        <taxon>unclassified sequences</taxon>
        <taxon>metagenomes</taxon>
        <taxon>ecological metagenomes</taxon>
    </lineage>
</organism>
<dbReference type="InterPro" id="IPR010985">
    <property type="entry name" value="Ribbon_hlx_hlx"/>
</dbReference>
<dbReference type="GO" id="GO:0006355">
    <property type="term" value="P:regulation of DNA-templated transcription"/>
    <property type="evidence" value="ECO:0007669"/>
    <property type="project" value="InterPro"/>
</dbReference>
<evidence type="ECO:0000313" key="1">
    <source>
        <dbReference type="EMBL" id="GAI62517.1"/>
    </source>
</evidence>
<dbReference type="SUPFAM" id="SSF47598">
    <property type="entry name" value="Ribbon-helix-helix"/>
    <property type="match status" value="1"/>
</dbReference>
<comment type="caution">
    <text evidence="1">The sequence shown here is derived from an EMBL/GenBank/DDBJ whole genome shotgun (WGS) entry which is preliminary data.</text>
</comment>
<protein>
    <submittedName>
        <fullName evidence="1">Uncharacterized protein</fullName>
    </submittedName>
</protein>
<dbReference type="EMBL" id="BARV01043366">
    <property type="protein sequence ID" value="GAI62517.1"/>
    <property type="molecule type" value="Genomic_DNA"/>
</dbReference>
<dbReference type="AlphaFoldDB" id="X1Q1W6"/>
<dbReference type="Gene3D" id="1.10.1220.10">
    <property type="entry name" value="Met repressor-like"/>
    <property type="match status" value="1"/>
</dbReference>
<sequence length="42" mass="4685">MAKNKATLNIDPGLHQEIKVEAAKRGLKINELAERLMRGGLR</sequence>
<feature type="non-terminal residue" evidence="1">
    <location>
        <position position="42"/>
    </location>
</feature>
<proteinExistence type="predicted"/>
<name>X1Q1W6_9ZZZZ</name>
<accession>X1Q1W6</accession>